<comment type="caution">
    <text evidence="14">The sequence shown here is derived from an EMBL/GenBank/DDBJ whole genome shotgun (WGS) entry which is preliminary data.</text>
</comment>
<name>A0A812BGY3_ACAPH</name>
<dbReference type="OrthoDB" id="10264405at2759"/>
<keyword evidence="6 12" id="KW-0175">Coiled coil</keyword>
<evidence type="ECO:0000256" key="5">
    <source>
        <dbReference type="ARBA" id="ARBA00022846"/>
    </source>
</evidence>
<keyword evidence="15" id="KW-1185">Reference proteome</keyword>
<evidence type="ECO:0000256" key="11">
    <source>
        <dbReference type="ARBA" id="ARBA00044800"/>
    </source>
</evidence>
<evidence type="ECO:0000256" key="9">
    <source>
        <dbReference type="ARBA" id="ARBA00023273"/>
    </source>
</evidence>
<comment type="subunit">
    <text evidence="3">Component of the nexin-dynein regulatory complex (N-DRC).</text>
</comment>
<dbReference type="PANTHER" id="PTHR28656">
    <property type="entry name" value="COILED-COIL DOMAIN-CONTAINING PROTEIN 153"/>
    <property type="match status" value="1"/>
</dbReference>
<keyword evidence="4" id="KW-0963">Cytoplasm</keyword>
<dbReference type="AlphaFoldDB" id="A0A812BGY3"/>
<evidence type="ECO:0000256" key="3">
    <source>
        <dbReference type="ARBA" id="ARBA00011248"/>
    </source>
</evidence>
<evidence type="ECO:0000256" key="4">
    <source>
        <dbReference type="ARBA" id="ARBA00022490"/>
    </source>
</evidence>
<evidence type="ECO:0000256" key="12">
    <source>
        <dbReference type="SAM" id="Coils"/>
    </source>
</evidence>
<evidence type="ECO:0000256" key="10">
    <source>
        <dbReference type="ARBA" id="ARBA00044754"/>
    </source>
</evidence>
<dbReference type="InterPro" id="IPR033585">
    <property type="entry name" value="DRC12-like"/>
</dbReference>
<gene>
    <name evidence="14" type="ORF">SPHA_19914</name>
</gene>
<accession>A0A812BGY3</accession>
<feature type="region of interest" description="Disordered" evidence="13">
    <location>
        <begin position="1"/>
        <end position="20"/>
    </location>
</feature>
<dbReference type="PANTHER" id="PTHR28656:SF1">
    <property type="entry name" value="COILED-COIL DOMAIN-CONTAINING PROTEIN 153"/>
    <property type="match status" value="1"/>
</dbReference>
<dbReference type="Proteomes" id="UP000597762">
    <property type="component" value="Unassembled WGS sequence"/>
</dbReference>
<dbReference type="EMBL" id="CAHIKZ030000724">
    <property type="protein sequence ID" value="CAE1235713.1"/>
    <property type="molecule type" value="Genomic_DNA"/>
</dbReference>
<proteinExistence type="inferred from homology"/>
<protein>
    <recommendedName>
        <fullName evidence="11">Dynein regulatory complex protein 12</fullName>
    </recommendedName>
</protein>
<feature type="compositionally biased region" description="Basic residues" evidence="13">
    <location>
        <begin position="1"/>
        <end position="10"/>
    </location>
</feature>
<reference evidence="14" key="1">
    <citation type="submission" date="2021-01" db="EMBL/GenBank/DDBJ databases">
        <authorList>
            <person name="Li R."/>
            <person name="Bekaert M."/>
        </authorList>
    </citation>
    <scope>NUCLEOTIDE SEQUENCE</scope>
    <source>
        <strain evidence="14">Farmed</strain>
    </source>
</reference>
<feature type="coiled-coil region" evidence="12">
    <location>
        <begin position="55"/>
        <end position="153"/>
    </location>
</feature>
<evidence type="ECO:0000256" key="6">
    <source>
        <dbReference type="ARBA" id="ARBA00023054"/>
    </source>
</evidence>
<evidence type="ECO:0000256" key="1">
    <source>
        <dbReference type="ARBA" id="ARBA00003029"/>
    </source>
</evidence>
<sequence length="194" mass="22603">MPPKKKKSAKKKDDKDLQTEEKYNQAMGEVKAMKDCLALRHSMLIQAKTNSEVCHQQLEQIQKELQTQKSDYKAVSADMTRQYKTMQSEMTGRIHLLETELAHFKLNLKETEKLLTKEKEEKRILIRDKNNEISALQQKINSLQGSYEAILHEALDNLMNLIELANEQWKEQSRMIQAKNMKTLSQFGLNPLDL</sequence>
<comment type="function">
    <text evidence="1">Component of the nexin-dynein regulatory complex (N-DRC), a key regulator of ciliary/flagellar motility which maintains the alignment and integrity of the distal axoneme and regulates microtubule sliding in motile axonemes.</text>
</comment>
<keyword evidence="9" id="KW-0966">Cell projection</keyword>
<evidence type="ECO:0000256" key="8">
    <source>
        <dbReference type="ARBA" id="ARBA00023212"/>
    </source>
</evidence>
<evidence type="ECO:0000313" key="14">
    <source>
        <dbReference type="EMBL" id="CAE1235713.1"/>
    </source>
</evidence>
<evidence type="ECO:0000313" key="15">
    <source>
        <dbReference type="Proteomes" id="UP000597762"/>
    </source>
</evidence>
<keyword evidence="8" id="KW-0206">Cytoskeleton</keyword>
<organism evidence="14 15">
    <name type="scientific">Acanthosepion pharaonis</name>
    <name type="common">Pharaoh cuttlefish</name>
    <name type="synonym">Sepia pharaonis</name>
    <dbReference type="NCBI Taxonomy" id="158019"/>
    <lineage>
        <taxon>Eukaryota</taxon>
        <taxon>Metazoa</taxon>
        <taxon>Spiralia</taxon>
        <taxon>Lophotrochozoa</taxon>
        <taxon>Mollusca</taxon>
        <taxon>Cephalopoda</taxon>
        <taxon>Coleoidea</taxon>
        <taxon>Decapodiformes</taxon>
        <taxon>Sepiida</taxon>
        <taxon>Sepiina</taxon>
        <taxon>Sepiidae</taxon>
        <taxon>Acanthosepion</taxon>
    </lineage>
</organism>
<evidence type="ECO:0000256" key="13">
    <source>
        <dbReference type="SAM" id="MobiDB-lite"/>
    </source>
</evidence>
<feature type="compositionally biased region" description="Basic and acidic residues" evidence="13">
    <location>
        <begin position="11"/>
        <end position="20"/>
    </location>
</feature>
<keyword evidence="5" id="KW-0282">Flagellum</keyword>
<comment type="subcellular location">
    <subcellularLocation>
        <location evidence="2">Cytoplasm</location>
        <location evidence="2">Cytoskeleton</location>
        <location evidence="2">Flagellum axoneme</location>
    </subcellularLocation>
</comment>
<comment type="similarity">
    <text evidence="10">Belongs to the DRC12 family.</text>
</comment>
<keyword evidence="7" id="KW-0969">Cilium</keyword>
<evidence type="ECO:0000256" key="2">
    <source>
        <dbReference type="ARBA" id="ARBA00004611"/>
    </source>
</evidence>
<evidence type="ECO:0000256" key="7">
    <source>
        <dbReference type="ARBA" id="ARBA00023069"/>
    </source>
</evidence>